<dbReference type="AlphaFoldDB" id="A0A803LYI9"/>
<protein>
    <recommendedName>
        <fullName evidence="4">Bifunctional inhibitor/plant lipid transfer protein/seed storage helical domain-containing protein</fullName>
    </recommendedName>
</protein>
<evidence type="ECO:0000259" key="4">
    <source>
        <dbReference type="SMART" id="SM00499"/>
    </source>
</evidence>
<dbReference type="EnsemblPlants" id="AUR62020540-RA">
    <property type="protein sequence ID" value="AUR62020540-RA:cds"/>
    <property type="gene ID" value="AUR62020540"/>
</dbReference>
<dbReference type="OMA" id="KPRRCEM"/>
<name>A0A803LYI9_CHEQI</name>
<evidence type="ECO:0000256" key="3">
    <source>
        <dbReference type="ARBA" id="ARBA00023129"/>
    </source>
</evidence>
<dbReference type="InterPro" id="IPR016140">
    <property type="entry name" value="Bifunc_inhib/LTP/seed_store"/>
</dbReference>
<keyword evidence="6" id="KW-1185">Reference proteome</keyword>
<evidence type="ECO:0000256" key="2">
    <source>
        <dbReference type="ARBA" id="ARBA00022761"/>
    </source>
</evidence>
<dbReference type="SUPFAM" id="SSF47699">
    <property type="entry name" value="Bifunctional inhibitor/lipid-transfer protein/seed storage 2S albumin"/>
    <property type="match status" value="1"/>
</dbReference>
<feature type="domain" description="Bifunctional inhibitor/plant lipid transfer protein/seed storage helical" evidence="4">
    <location>
        <begin position="45"/>
        <end position="123"/>
    </location>
</feature>
<dbReference type="GO" id="GO:0045735">
    <property type="term" value="F:nutrient reservoir activity"/>
    <property type="evidence" value="ECO:0007669"/>
    <property type="project" value="UniProtKB-KW"/>
</dbReference>
<comment type="similarity">
    <text evidence="1">Belongs to the 2S seed storage albumins family.</text>
</comment>
<keyword evidence="3" id="KW-0708">Seed storage protein</keyword>
<dbReference type="PANTHER" id="PTHR35496">
    <property type="entry name" value="2S SEED STORAGE PROTEIN 1-RELATED"/>
    <property type="match status" value="1"/>
</dbReference>
<dbReference type="Gene3D" id="1.10.110.10">
    <property type="entry name" value="Plant lipid-transfer and hydrophobic proteins"/>
    <property type="match status" value="1"/>
</dbReference>
<reference evidence="5" key="2">
    <citation type="submission" date="2021-03" db="UniProtKB">
        <authorList>
            <consortium name="EnsemblPlants"/>
        </authorList>
    </citation>
    <scope>IDENTIFICATION</scope>
</reference>
<dbReference type="Pfam" id="PF00234">
    <property type="entry name" value="Tryp_alpha_amyl"/>
    <property type="match status" value="1"/>
</dbReference>
<dbReference type="PANTHER" id="PTHR35496:SF4">
    <property type="entry name" value="2S SULFUR-RICH SEED STORAGE PROTEIN 2-LIKE"/>
    <property type="match status" value="1"/>
</dbReference>
<dbReference type="InterPro" id="IPR000617">
    <property type="entry name" value="Napin/2SS/CON"/>
</dbReference>
<evidence type="ECO:0000313" key="6">
    <source>
        <dbReference type="Proteomes" id="UP000596660"/>
    </source>
</evidence>
<sequence length="129" mass="15358">MAALVVMTHATIITTEVEIEDDFEQGRGSSSQCRRQLRSQWPNHCEQYMMQGMRRYMGRDEDDNQGSQQYLEKCCDDLKMMRPQCQCEAMKMIVEEKGMMHEQRMMEKAMNIPRMCGTMQRKCRMSYME</sequence>
<evidence type="ECO:0000256" key="1">
    <source>
        <dbReference type="ARBA" id="ARBA00008262"/>
    </source>
</evidence>
<accession>A0A803LYI9</accession>
<organism evidence="5 6">
    <name type="scientific">Chenopodium quinoa</name>
    <name type="common">Quinoa</name>
    <dbReference type="NCBI Taxonomy" id="63459"/>
    <lineage>
        <taxon>Eukaryota</taxon>
        <taxon>Viridiplantae</taxon>
        <taxon>Streptophyta</taxon>
        <taxon>Embryophyta</taxon>
        <taxon>Tracheophyta</taxon>
        <taxon>Spermatophyta</taxon>
        <taxon>Magnoliopsida</taxon>
        <taxon>eudicotyledons</taxon>
        <taxon>Gunneridae</taxon>
        <taxon>Pentapetalae</taxon>
        <taxon>Caryophyllales</taxon>
        <taxon>Chenopodiaceae</taxon>
        <taxon>Chenopodioideae</taxon>
        <taxon>Atripliceae</taxon>
        <taxon>Chenopodium</taxon>
    </lineage>
</organism>
<dbReference type="Gramene" id="AUR62020540-RA">
    <property type="protein sequence ID" value="AUR62020540-RA:cds"/>
    <property type="gene ID" value="AUR62020540"/>
</dbReference>
<proteinExistence type="inferred from homology"/>
<dbReference type="Proteomes" id="UP000596660">
    <property type="component" value="Unplaced"/>
</dbReference>
<evidence type="ECO:0000313" key="5">
    <source>
        <dbReference type="EnsemblPlants" id="AUR62020540-RA:cds"/>
    </source>
</evidence>
<dbReference type="SMART" id="SM00499">
    <property type="entry name" value="AAI"/>
    <property type="match status" value="1"/>
</dbReference>
<keyword evidence="2" id="KW-0758">Storage protein</keyword>
<dbReference type="InterPro" id="IPR036312">
    <property type="entry name" value="Bifun_inhib/LTP/seed_sf"/>
</dbReference>
<reference evidence="5" key="1">
    <citation type="journal article" date="2017" name="Nature">
        <title>The genome of Chenopodium quinoa.</title>
        <authorList>
            <person name="Jarvis D.E."/>
            <person name="Ho Y.S."/>
            <person name="Lightfoot D.J."/>
            <person name="Schmoeckel S.M."/>
            <person name="Li B."/>
            <person name="Borm T.J.A."/>
            <person name="Ohyanagi H."/>
            <person name="Mineta K."/>
            <person name="Michell C.T."/>
            <person name="Saber N."/>
            <person name="Kharbatia N.M."/>
            <person name="Rupper R.R."/>
            <person name="Sharp A.R."/>
            <person name="Dally N."/>
            <person name="Boughton B.A."/>
            <person name="Woo Y.H."/>
            <person name="Gao G."/>
            <person name="Schijlen E.G.W.M."/>
            <person name="Guo X."/>
            <person name="Momin A.A."/>
            <person name="Negrao S."/>
            <person name="Al-Babili S."/>
            <person name="Gehring C."/>
            <person name="Roessner U."/>
            <person name="Jung C."/>
            <person name="Murphy K."/>
            <person name="Arold S.T."/>
            <person name="Gojobori T."/>
            <person name="van der Linden C.G."/>
            <person name="van Loo E.N."/>
            <person name="Jellen E.N."/>
            <person name="Maughan P.J."/>
            <person name="Tester M."/>
        </authorList>
    </citation>
    <scope>NUCLEOTIDE SEQUENCE [LARGE SCALE GENOMIC DNA]</scope>
    <source>
        <strain evidence="5">cv. PI 614886</strain>
    </source>
</reference>